<comment type="caution">
    <text evidence="1">The sequence shown here is derived from an EMBL/GenBank/DDBJ whole genome shotgun (WGS) entry which is preliminary data.</text>
</comment>
<keyword evidence="2" id="KW-1185">Reference proteome</keyword>
<dbReference type="InterPro" id="IPR006311">
    <property type="entry name" value="TAT_signal"/>
</dbReference>
<dbReference type="Proteomes" id="UP001589795">
    <property type="component" value="Unassembled WGS sequence"/>
</dbReference>
<reference evidence="1 2" key="1">
    <citation type="submission" date="2024-09" db="EMBL/GenBank/DDBJ databases">
        <authorList>
            <person name="Sun Q."/>
            <person name="Mori K."/>
        </authorList>
    </citation>
    <scope>NUCLEOTIDE SEQUENCE [LARGE SCALE GENOMIC DNA]</scope>
    <source>
        <strain evidence="1 2">CCM 7904</strain>
    </source>
</reference>
<accession>A0ABV6CF86</accession>
<sequence length="144" mass="15882">MALSRRVLLAMLAGGTLAAAGGVAFVGTLSDEDLAHAILERYLGPIRMASEDRAAFLAAVRDQRPWLFPAEKLAAFYGVAERLDLTEMARRNLPGERGRILENFERHLLGDFLLLTDFAFRTTAEDQVHFLGRTACLNPFASFA</sequence>
<protein>
    <recommendedName>
        <fullName evidence="3">Gluconate 2-dehydrogenase subunit 3</fullName>
    </recommendedName>
</protein>
<dbReference type="RefSeq" id="WP_265508708.1">
    <property type="nucleotide sequence ID" value="NZ_JAOTBE010000103.1"/>
</dbReference>
<dbReference type="EMBL" id="JBHLWQ010000035">
    <property type="protein sequence ID" value="MFC0199397.1"/>
    <property type="molecule type" value="Genomic_DNA"/>
</dbReference>
<evidence type="ECO:0000313" key="2">
    <source>
        <dbReference type="Proteomes" id="UP001589795"/>
    </source>
</evidence>
<name>A0ABV6CF86_9RHOB</name>
<gene>
    <name evidence="1" type="ORF">ACFFIZ_03435</name>
</gene>
<proteinExistence type="predicted"/>
<organism evidence="1 2">
    <name type="scientific">Paracoccus rhizosphaerae</name>
    <dbReference type="NCBI Taxonomy" id="1133347"/>
    <lineage>
        <taxon>Bacteria</taxon>
        <taxon>Pseudomonadati</taxon>
        <taxon>Pseudomonadota</taxon>
        <taxon>Alphaproteobacteria</taxon>
        <taxon>Rhodobacterales</taxon>
        <taxon>Paracoccaceae</taxon>
        <taxon>Paracoccus</taxon>
    </lineage>
</organism>
<evidence type="ECO:0000313" key="1">
    <source>
        <dbReference type="EMBL" id="MFC0199397.1"/>
    </source>
</evidence>
<evidence type="ECO:0008006" key="3">
    <source>
        <dbReference type="Google" id="ProtNLM"/>
    </source>
</evidence>
<dbReference type="PROSITE" id="PS51318">
    <property type="entry name" value="TAT"/>
    <property type="match status" value="1"/>
</dbReference>